<evidence type="ECO:0000313" key="2">
    <source>
        <dbReference type="Proteomes" id="UP000729402"/>
    </source>
</evidence>
<organism evidence="1 2">
    <name type="scientific">Zizania palustris</name>
    <name type="common">Northern wild rice</name>
    <dbReference type="NCBI Taxonomy" id="103762"/>
    <lineage>
        <taxon>Eukaryota</taxon>
        <taxon>Viridiplantae</taxon>
        <taxon>Streptophyta</taxon>
        <taxon>Embryophyta</taxon>
        <taxon>Tracheophyta</taxon>
        <taxon>Spermatophyta</taxon>
        <taxon>Magnoliopsida</taxon>
        <taxon>Liliopsida</taxon>
        <taxon>Poales</taxon>
        <taxon>Poaceae</taxon>
        <taxon>BOP clade</taxon>
        <taxon>Oryzoideae</taxon>
        <taxon>Oryzeae</taxon>
        <taxon>Zizaniinae</taxon>
        <taxon>Zizania</taxon>
    </lineage>
</organism>
<reference evidence="1" key="1">
    <citation type="journal article" date="2021" name="bioRxiv">
        <title>Whole Genome Assembly and Annotation of Northern Wild Rice, Zizania palustris L., Supports a Whole Genome Duplication in the Zizania Genus.</title>
        <authorList>
            <person name="Haas M."/>
            <person name="Kono T."/>
            <person name="Macchietto M."/>
            <person name="Millas R."/>
            <person name="McGilp L."/>
            <person name="Shao M."/>
            <person name="Duquette J."/>
            <person name="Hirsch C.N."/>
            <person name="Kimball J."/>
        </authorList>
    </citation>
    <scope>NUCLEOTIDE SEQUENCE</scope>
    <source>
        <tissue evidence="1">Fresh leaf tissue</tissue>
    </source>
</reference>
<proteinExistence type="predicted"/>
<sequence>MCLTEQVISFLVVFLKQPKNTSRTSVAPYRRWTKPSSRRAALQLANLTVFPSLPELVKTLLPPSSRHCSSSSLLSGRASSLFMRCS</sequence>
<accession>A0A8J6BRE3</accession>
<evidence type="ECO:0000313" key="1">
    <source>
        <dbReference type="EMBL" id="KAG8093014.1"/>
    </source>
</evidence>
<name>A0A8J6BRE3_ZIZPA</name>
<reference evidence="1" key="2">
    <citation type="submission" date="2021-02" db="EMBL/GenBank/DDBJ databases">
        <authorList>
            <person name="Kimball J.A."/>
            <person name="Haas M.W."/>
            <person name="Macchietto M."/>
            <person name="Kono T."/>
            <person name="Duquette J."/>
            <person name="Shao M."/>
        </authorList>
    </citation>
    <scope>NUCLEOTIDE SEQUENCE</scope>
    <source>
        <tissue evidence="1">Fresh leaf tissue</tissue>
    </source>
</reference>
<protein>
    <submittedName>
        <fullName evidence="1">Uncharacterized protein</fullName>
    </submittedName>
</protein>
<comment type="caution">
    <text evidence="1">The sequence shown here is derived from an EMBL/GenBank/DDBJ whole genome shotgun (WGS) entry which is preliminary data.</text>
</comment>
<dbReference type="AlphaFoldDB" id="A0A8J6BRE3"/>
<dbReference type="EMBL" id="JAAALK010000080">
    <property type="protein sequence ID" value="KAG8093014.1"/>
    <property type="molecule type" value="Genomic_DNA"/>
</dbReference>
<dbReference type="Proteomes" id="UP000729402">
    <property type="component" value="Unassembled WGS sequence"/>
</dbReference>
<gene>
    <name evidence="1" type="ORF">GUJ93_ZPchr0012g20085</name>
</gene>
<keyword evidence="2" id="KW-1185">Reference proteome</keyword>